<dbReference type="InterPro" id="IPR001881">
    <property type="entry name" value="EGF-like_Ca-bd_dom"/>
</dbReference>
<reference evidence="9 10" key="1">
    <citation type="submission" date="2022-05" db="EMBL/GenBank/DDBJ databases">
        <authorList>
            <consortium name="Genoscope - CEA"/>
            <person name="William W."/>
        </authorList>
    </citation>
    <scope>NUCLEOTIDE SEQUENCE [LARGE SCALE GENOMIC DNA]</scope>
</reference>
<feature type="domain" description="TLDc" evidence="8">
    <location>
        <begin position="253"/>
        <end position="429"/>
    </location>
</feature>
<dbReference type="InterPro" id="IPR000742">
    <property type="entry name" value="EGF"/>
</dbReference>
<feature type="chain" id="PRO_5043358996" evidence="6">
    <location>
        <begin position="23"/>
        <end position="999"/>
    </location>
</feature>
<dbReference type="FunFam" id="2.10.25.10:FF:000038">
    <property type="entry name" value="Fibrillin 2"/>
    <property type="match status" value="2"/>
</dbReference>
<organism evidence="9 10">
    <name type="scientific">Pocillopora meandrina</name>
    <dbReference type="NCBI Taxonomy" id="46732"/>
    <lineage>
        <taxon>Eukaryota</taxon>
        <taxon>Metazoa</taxon>
        <taxon>Cnidaria</taxon>
        <taxon>Anthozoa</taxon>
        <taxon>Hexacorallia</taxon>
        <taxon>Scleractinia</taxon>
        <taxon>Astrocoeniina</taxon>
        <taxon>Pocilloporidae</taxon>
        <taxon>Pocillopora</taxon>
    </lineage>
</organism>
<evidence type="ECO:0000259" key="8">
    <source>
        <dbReference type="PROSITE" id="PS51886"/>
    </source>
</evidence>
<feature type="domain" description="TLDc" evidence="8">
    <location>
        <begin position="638"/>
        <end position="811"/>
    </location>
</feature>
<dbReference type="SMART" id="SM00181">
    <property type="entry name" value="EGF"/>
    <property type="match status" value="2"/>
</dbReference>
<dbReference type="SMART" id="SM00584">
    <property type="entry name" value="TLDc"/>
    <property type="match status" value="2"/>
</dbReference>
<dbReference type="SMART" id="SM00179">
    <property type="entry name" value="EGF_CA"/>
    <property type="match status" value="2"/>
</dbReference>
<dbReference type="AlphaFoldDB" id="A0AAU9X2A0"/>
<evidence type="ECO:0000313" key="10">
    <source>
        <dbReference type="Proteomes" id="UP001159428"/>
    </source>
</evidence>
<dbReference type="InterPro" id="IPR000152">
    <property type="entry name" value="EGF-type_Asp/Asn_hydroxyl_site"/>
</dbReference>
<dbReference type="PANTHER" id="PTHR24039">
    <property type="entry name" value="FIBRILLIN-RELATED"/>
    <property type="match status" value="1"/>
</dbReference>
<feature type="domain" description="TLDc" evidence="8">
    <location>
        <begin position="440"/>
        <end position="622"/>
    </location>
</feature>
<evidence type="ECO:0000256" key="2">
    <source>
        <dbReference type="ARBA" id="ARBA00022729"/>
    </source>
</evidence>
<dbReference type="GO" id="GO:0005509">
    <property type="term" value="F:calcium ion binding"/>
    <property type="evidence" value="ECO:0007669"/>
    <property type="project" value="InterPro"/>
</dbReference>
<keyword evidence="3" id="KW-0677">Repeat</keyword>
<protein>
    <submittedName>
        <fullName evidence="9">Uncharacterized protein</fullName>
    </submittedName>
</protein>
<evidence type="ECO:0000256" key="1">
    <source>
        <dbReference type="ARBA" id="ARBA00022536"/>
    </source>
</evidence>
<dbReference type="PROSITE" id="PS00010">
    <property type="entry name" value="ASX_HYDROXYL"/>
    <property type="match status" value="1"/>
</dbReference>
<dbReference type="Pfam" id="PF00024">
    <property type="entry name" value="PAN_1"/>
    <property type="match status" value="1"/>
</dbReference>
<accession>A0AAU9X2A0</accession>
<dbReference type="Gene3D" id="2.10.25.10">
    <property type="entry name" value="Laminin"/>
    <property type="match status" value="2"/>
</dbReference>
<feature type="domain" description="TLDc" evidence="8">
    <location>
        <begin position="821"/>
        <end position="997"/>
    </location>
</feature>
<dbReference type="Pfam" id="PF07534">
    <property type="entry name" value="TLD"/>
    <property type="match status" value="4"/>
</dbReference>
<dbReference type="Proteomes" id="UP001159428">
    <property type="component" value="Unassembled WGS sequence"/>
</dbReference>
<dbReference type="InterPro" id="IPR024731">
    <property type="entry name" value="NELL2-like_EGF"/>
</dbReference>
<gene>
    <name evidence="9" type="ORF">PMEA_00015757</name>
</gene>
<dbReference type="EMBL" id="CALNXJ010000028">
    <property type="protein sequence ID" value="CAH3134172.1"/>
    <property type="molecule type" value="Genomic_DNA"/>
</dbReference>
<dbReference type="PROSITE" id="PS01186">
    <property type="entry name" value="EGF_2"/>
    <property type="match status" value="1"/>
</dbReference>
<keyword evidence="1 5" id="KW-0245">EGF-like domain</keyword>
<dbReference type="InterPro" id="IPR018097">
    <property type="entry name" value="EGF_Ca-bd_CS"/>
</dbReference>
<feature type="domain" description="EGF-like" evidence="7">
    <location>
        <begin position="160"/>
        <end position="200"/>
    </location>
</feature>
<dbReference type="SUPFAM" id="SSF57196">
    <property type="entry name" value="EGF/Laminin"/>
    <property type="match status" value="2"/>
</dbReference>
<evidence type="ECO:0000256" key="5">
    <source>
        <dbReference type="PROSITE-ProRule" id="PRU00076"/>
    </source>
</evidence>
<dbReference type="InterPro" id="IPR003609">
    <property type="entry name" value="Pan_app"/>
</dbReference>
<evidence type="ECO:0000256" key="4">
    <source>
        <dbReference type="ARBA" id="ARBA00023157"/>
    </source>
</evidence>
<proteinExistence type="predicted"/>
<dbReference type="InterPro" id="IPR006571">
    <property type="entry name" value="TLDc_dom"/>
</dbReference>
<dbReference type="PROSITE" id="PS01187">
    <property type="entry name" value="EGF_CA"/>
    <property type="match status" value="1"/>
</dbReference>
<keyword evidence="4" id="KW-1015">Disulfide bond</keyword>
<feature type="signal peptide" evidence="6">
    <location>
        <begin position="1"/>
        <end position="22"/>
    </location>
</feature>
<evidence type="ECO:0000256" key="3">
    <source>
        <dbReference type="ARBA" id="ARBA00022737"/>
    </source>
</evidence>
<comment type="caution">
    <text evidence="5">Lacks conserved residue(s) required for the propagation of feature annotation.</text>
</comment>
<comment type="caution">
    <text evidence="9">The sequence shown here is derived from an EMBL/GenBank/DDBJ whole genome shotgun (WGS) entry which is preliminary data.</text>
</comment>
<evidence type="ECO:0000256" key="6">
    <source>
        <dbReference type="SAM" id="SignalP"/>
    </source>
</evidence>
<dbReference type="CDD" id="cd00054">
    <property type="entry name" value="EGF_CA"/>
    <property type="match status" value="2"/>
</dbReference>
<dbReference type="SUPFAM" id="SSF57414">
    <property type="entry name" value="Hairpin loop containing domain-like"/>
    <property type="match status" value="1"/>
</dbReference>
<keyword evidence="2 6" id="KW-0732">Signal</keyword>
<dbReference type="Pfam" id="PF12947">
    <property type="entry name" value="EGF_3"/>
    <property type="match status" value="2"/>
</dbReference>
<dbReference type="PROSITE" id="PS51886">
    <property type="entry name" value="TLDC"/>
    <property type="match status" value="4"/>
</dbReference>
<dbReference type="PROSITE" id="PS50026">
    <property type="entry name" value="EGF_3"/>
    <property type="match status" value="2"/>
</dbReference>
<evidence type="ECO:0000313" key="9">
    <source>
        <dbReference type="EMBL" id="CAH3134172.1"/>
    </source>
</evidence>
<keyword evidence="10" id="KW-1185">Reference proteome</keyword>
<evidence type="ECO:0000259" key="7">
    <source>
        <dbReference type="PROSITE" id="PS50026"/>
    </source>
</evidence>
<feature type="domain" description="EGF-like" evidence="7">
    <location>
        <begin position="201"/>
        <end position="241"/>
    </location>
</feature>
<sequence>MAKKVLYAAGLLIESLFLCCTATQQLEATSQPEVSKFGMMLQRHIFKRITGAGLSDVCLRGCYADVRCQSFNYVFTQDICELSNRTKEARPEDYVPNPERFYFKRDYKRVPLGSIPELPAETCKEIKMSEGGQAVSRKYWFHSIVPEKTALAPCDMKTEDVDECNSTIPVCDVNAECANTIGSHSCSCNAGFTGNGKKCVDVEECANKSDDCDANAYCNNTIGSYRCTCNPWYQGNGTSCYFRGLNNSAILTSLNYNNYTGKLLSYLEPVLLSSKWSRFVKCWHARTDGWAASTFHSNCDGRGPTVTIIKVNDSIFGGYTDVSWGSSCFWSYATKAFLFSFNNIKGYNPVKLTQYRNQQHAMYTCSSYGPTFGSGHDIFIHDDAVNNQRSYTLCGGTYSNPKDYLAGNCGFFTGSYYFIPSDIEVFFEIGGLGASDILGSLDPNKYLGKLISFLDPVLPTASHSDFFRCWHAKTDGWAASTFHSNCDGRGPTVTIIKVNEYIFGGYTDVSWSGGRHIKFFNKGRDKAFIFSLYNVKGYNPVKLTQYQNQEYAMYRCHTRGPTFGAGCGHDISIYDDSGNNQNSYTRCGSTYTTPSGYSTCDCGFFTGGSHFSPTDVEVFYEAGGLSASVILRGLDPSKYLGKLISFLDPVLPTASRTEFVRCWHAKTDGWAASTFHSNCDGRGPTVTIIKVNDYIFGGYTDASWSGAGSCTYSDASKAFIFSLYNVKGYNPIKLTQYRNQQYAMYRCKTYGPTFGNGHDIHISDGSENNQNSYTRCGYTYTTPSGYSYGDCGFFTGGSHFSPTDVEVFYEAGLSLSAILRSLDYNLYLKVLFSYLDPVLINKERSRFVRCWHAETDGWAVSTFHSNCDGRGPTVTIIKVNSYIFGGYTDVSWTSSCAYSSASKAFVFSLYNIKGYNPVKLIQYQNQQYAMYSCSSYGPTFGSGHDIYISEDAKNNQNSYTECGKSYSNPTGYSGTYCGFFTGSHSFSPSDIEVFFEITN</sequence>
<name>A0AAU9X2A0_9CNID</name>